<dbReference type="PRINTS" id="PR00980">
    <property type="entry name" value="TRNASYNTHALA"/>
</dbReference>
<keyword evidence="5" id="KW-0547">Nucleotide-binding</keyword>
<dbReference type="CDD" id="cd00673">
    <property type="entry name" value="AlaRS_core"/>
    <property type="match status" value="1"/>
</dbReference>
<name>A0A1F7VDA6_9BACT</name>
<dbReference type="Gene3D" id="3.30.54.20">
    <property type="match status" value="1"/>
</dbReference>
<dbReference type="InterPro" id="IPR012947">
    <property type="entry name" value="tRNA_SAD"/>
</dbReference>
<dbReference type="GO" id="GO:0002161">
    <property type="term" value="F:aminoacyl-tRNA deacylase activity"/>
    <property type="evidence" value="ECO:0007669"/>
    <property type="project" value="TreeGrafter"/>
</dbReference>
<gene>
    <name evidence="11" type="ORF">A3I41_02595</name>
</gene>
<evidence type="ECO:0000256" key="8">
    <source>
        <dbReference type="ARBA" id="ARBA00022917"/>
    </source>
</evidence>
<evidence type="ECO:0000256" key="4">
    <source>
        <dbReference type="ARBA" id="ARBA00022598"/>
    </source>
</evidence>
<keyword evidence="8" id="KW-0648">Protein biosynthesis</keyword>
<proteinExistence type="inferred from homology"/>
<evidence type="ECO:0000313" key="11">
    <source>
        <dbReference type="EMBL" id="OGL87974.1"/>
    </source>
</evidence>
<comment type="caution">
    <text evidence="11">The sequence shown here is derived from an EMBL/GenBank/DDBJ whole genome shotgun (WGS) entry which is preliminary data.</text>
</comment>
<dbReference type="InterPro" id="IPR002318">
    <property type="entry name" value="Ala-tRNA-lgiase_IIc"/>
</dbReference>
<keyword evidence="6" id="KW-0067">ATP-binding</keyword>
<dbReference type="GO" id="GO:0006419">
    <property type="term" value="P:alanyl-tRNA aminoacylation"/>
    <property type="evidence" value="ECO:0007669"/>
    <property type="project" value="InterPro"/>
</dbReference>
<dbReference type="Proteomes" id="UP000176593">
    <property type="component" value="Unassembled WGS sequence"/>
</dbReference>
<feature type="domain" description="Alanyl-transfer RNA synthetases family profile" evidence="10">
    <location>
        <begin position="1"/>
        <end position="627"/>
    </location>
</feature>
<dbReference type="Pfam" id="PF07973">
    <property type="entry name" value="tRNA_SAD"/>
    <property type="match status" value="1"/>
</dbReference>
<reference evidence="11 12" key="1">
    <citation type="journal article" date="2016" name="Nat. Commun.">
        <title>Thousands of microbial genomes shed light on interconnected biogeochemical processes in an aquifer system.</title>
        <authorList>
            <person name="Anantharaman K."/>
            <person name="Brown C.T."/>
            <person name="Hug L.A."/>
            <person name="Sharon I."/>
            <person name="Castelle C.J."/>
            <person name="Probst A.J."/>
            <person name="Thomas B.C."/>
            <person name="Singh A."/>
            <person name="Wilkins M.J."/>
            <person name="Karaoz U."/>
            <person name="Brodie E.L."/>
            <person name="Williams K.H."/>
            <person name="Hubbard S.S."/>
            <person name="Banfield J.F."/>
        </authorList>
    </citation>
    <scope>NUCLEOTIDE SEQUENCE [LARGE SCALE GENOMIC DNA]</scope>
</reference>
<dbReference type="SUPFAM" id="SSF55681">
    <property type="entry name" value="Class II aaRS and biotin synthetases"/>
    <property type="match status" value="1"/>
</dbReference>
<dbReference type="Pfam" id="PF01411">
    <property type="entry name" value="tRNA-synt_2c"/>
    <property type="match status" value="1"/>
</dbReference>
<dbReference type="InterPro" id="IPR018163">
    <property type="entry name" value="Thr/Ala-tRNA-synth_IIc_edit"/>
</dbReference>
<evidence type="ECO:0000256" key="3">
    <source>
        <dbReference type="ARBA" id="ARBA00022555"/>
    </source>
</evidence>
<dbReference type="PANTHER" id="PTHR11777:SF9">
    <property type="entry name" value="ALANINE--TRNA LIGASE, CYTOPLASMIC"/>
    <property type="match status" value="1"/>
</dbReference>
<evidence type="ECO:0000256" key="2">
    <source>
        <dbReference type="ARBA" id="ARBA00013168"/>
    </source>
</evidence>
<dbReference type="Gene3D" id="3.30.980.10">
    <property type="entry name" value="Threonyl-trna Synthetase, Chain A, domain 2"/>
    <property type="match status" value="1"/>
</dbReference>
<dbReference type="GO" id="GO:0000049">
    <property type="term" value="F:tRNA binding"/>
    <property type="evidence" value="ECO:0007669"/>
    <property type="project" value="UniProtKB-KW"/>
</dbReference>
<dbReference type="Gene3D" id="3.30.930.10">
    <property type="entry name" value="Bira Bifunctional Protein, Domain 2"/>
    <property type="match status" value="1"/>
</dbReference>
<dbReference type="PROSITE" id="PS50860">
    <property type="entry name" value="AA_TRNA_LIGASE_II_ALA"/>
    <property type="match status" value="1"/>
</dbReference>
<dbReference type="InterPro" id="IPR045864">
    <property type="entry name" value="aa-tRNA-synth_II/BPL/LPL"/>
</dbReference>
<dbReference type="PANTHER" id="PTHR11777">
    <property type="entry name" value="ALANYL-TRNA SYNTHETASE"/>
    <property type="match status" value="1"/>
</dbReference>
<evidence type="ECO:0000313" key="12">
    <source>
        <dbReference type="Proteomes" id="UP000176593"/>
    </source>
</evidence>
<comment type="similarity">
    <text evidence="1">Belongs to the class-II aminoacyl-tRNA synthetase family.</text>
</comment>
<dbReference type="AlphaFoldDB" id="A0A1F7VDA6"/>
<dbReference type="GO" id="GO:0005524">
    <property type="term" value="F:ATP binding"/>
    <property type="evidence" value="ECO:0007669"/>
    <property type="project" value="UniProtKB-KW"/>
</dbReference>
<dbReference type="EMBL" id="MGEQ01000002">
    <property type="protein sequence ID" value="OGL87974.1"/>
    <property type="molecule type" value="Genomic_DNA"/>
</dbReference>
<dbReference type="InterPro" id="IPR018162">
    <property type="entry name" value="Ala-tRNA-ligase_IIc_anticod-bd"/>
</dbReference>
<dbReference type="InterPro" id="IPR018164">
    <property type="entry name" value="Ala-tRNA-synth_IIc_N"/>
</dbReference>
<keyword evidence="3" id="KW-0820">tRNA-binding</keyword>
<dbReference type="NCBIfam" id="NF002436">
    <property type="entry name" value="PRK01584.1"/>
    <property type="match status" value="1"/>
</dbReference>
<keyword evidence="9" id="KW-0030">Aminoacyl-tRNA synthetase</keyword>
<evidence type="ECO:0000256" key="6">
    <source>
        <dbReference type="ARBA" id="ARBA00022840"/>
    </source>
</evidence>
<dbReference type="EC" id="6.1.1.7" evidence="2"/>
<dbReference type="GO" id="GO:0004813">
    <property type="term" value="F:alanine-tRNA ligase activity"/>
    <property type="evidence" value="ECO:0007669"/>
    <property type="project" value="UniProtKB-EC"/>
</dbReference>
<dbReference type="GO" id="GO:0005829">
    <property type="term" value="C:cytosol"/>
    <property type="evidence" value="ECO:0007669"/>
    <property type="project" value="TreeGrafter"/>
</dbReference>
<sequence length="627" mass="70717">MKISDIRKHYLTFFADHGHAILPSASLIPENDPTTLFTGSGMQPMVSYLLGEPHPRGVRIADSQKCFRSQDIDEVGDNRHTTFFEMLGNWSLGDYFKTEQITWMFEFLTTNLGLDPKNLYVTVFRGNSDLNIPRDEESAALWQKLFASKGIEAQIGENAEQDGMKSGERIFYYPEKKNWWSRTGVPSNMPVGEPGGPDTEMFYDFGSERNLHETSIWMNEPCHVNCDCGRFVEIGNNVFMQYVKTETGFEELKQRNVDFGGGLERMAAAVNGNPDVFLIDAFAPAIAELIQLSGKQYETHTHAYRVILDHLRAATFLIGDGVYPSNKDQGYFVRRLIRRAVRFAHQLGIAENVCLKIGATFIAMYADTYPYMLSSQDVILAELEKEEKKFQQTLKQGMKKFVELLVPDGNKIISGIDAFDLVQSYGFPVELTEELATENGFTVDMETFKIEKEKHQALSRAGSEQKFKGGLADHSDMSVKYHTATHLLHQALRQVLGDMVVQKGSNITPERLRFDFPYPTRPTDDQMKHVEELVNDTISKKLPVHFEMLTLDEAKTRGAIGLFADKYAEVGDKVKVYFVGDEAMGNSFSKEVCGGPHVSNTSELGKFQIQKEESIGSGLRRIKAILT</sequence>
<evidence type="ECO:0000259" key="10">
    <source>
        <dbReference type="PROSITE" id="PS50860"/>
    </source>
</evidence>
<dbReference type="InterPro" id="IPR018165">
    <property type="entry name" value="Ala-tRNA-synth_IIc_core"/>
</dbReference>
<accession>A0A1F7VDA6</accession>
<dbReference type="SUPFAM" id="SSF55186">
    <property type="entry name" value="ThrRS/AlaRS common domain"/>
    <property type="match status" value="1"/>
</dbReference>
<dbReference type="FunFam" id="3.30.980.10:FF:000004">
    <property type="entry name" value="Alanine--tRNA ligase, cytoplasmic"/>
    <property type="match status" value="1"/>
</dbReference>
<evidence type="ECO:0000256" key="1">
    <source>
        <dbReference type="ARBA" id="ARBA00008226"/>
    </source>
</evidence>
<evidence type="ECO:0000256" key="7">
    <source>
        <dbReference type="ARBA" id="ARBA00022884"/>
    </source>
</evidence>
<evidence type="ECO:0000256" key="5">
    <source>
        <dbReference type="ARBA" id="ARBA00022741"/>
    </source>
</evidence>
<dbReference type="InterPro" id="IPR050058">
    <property type="entry name" value="Ala-tRNA_ligase"/>
</dbReference>
<evidence type="ECO:0000256" key="9">
    <source>
        <dbReference type="ARBA" id="ARBA00023146"/>
    </source>
</evidence>
<dbReference type="SMART" id="SM00863">
    <property type="entry name" value="tRNA_SAD"/>
    <property type="match status" value="1"/>
</dbReference>
<keyword evidence="4" id="KW-0436">Ligase</keyword>
<protein>
    <recommendedName>
        <fullName evidence="2">alanine--tRNA ligase</fullName>
        <ecNumber evidence="2">6.1.1.7</ecNumber>
    </recommendedName>
</protein>
<keyword evidence="7" id="KW-0694">RNA-binding</keyword>
<dbReference type="SUPFAM" id="SSF101353">
    <property type="entry name" value="Putative anticodon-binding domain of alanyl-tRNA synthetase (AlaRS)"/>
    <property type="match status" value="1"/>
</dbReference>
<organism evidence="11 12">
    <name type="scientific">Candidatus Uhrbacteria bacterium RIFCSPLOWO2_02_FULL_48_18</name>
    <dbReference type="NCBI Taxonomy" id="1802408"/>
    <lineage>
        <taxon>Bacteria</taxon>
        <taxon>Candidatus Uhriibacteriota</taxon>
    </lineage>
</organism>